<organism evidence="2 3">
    <name type="scientific">Sesamum alatum</name>
    <dbReference type="NCBI Taxonomy" id="300844"/>
    <lineage>
        <taxon>Eukaryota</taxon>
        <taxon>Viridiplantae</taxon>
        <taxon>Streptophyta</taxon>
        <taxon>Embryophyta</taxon>
        <taxon>Tracheophyta</taxon>
        <taxon>Spermatophyta</taxon>
        <taxon>Magnoliopsida</taxon>
        <taxon>eudicotyledons</taxon>
        <taxon>Gunneridae</taxon>
        <taxon>Pentapetalae</taxon>
        <taxon>asterids</taxon>
        <taxon>lamiids</taxon>
        <taxon>Lamiales</taxon>
        <taxon>Pedaliaceae</taxon>
        <taxon>Sesamum</taxon>
    </lineage>
</organism>
<dbReference type="AlphaFoldDB" id="A0AAE1XLP0"/>
<proteinExistence type="predicted"/>
<dbReference type="InterPro" id="IPR045026">
    <property type="entry name" value="LIMYB"/>
</dbReference>
<dbReference type="InterPro" id="IPR024752">
    <property type="entry name" value="Myb/SANT-like_dom"/>
</dbReference>
<comment type="caution">
    <text evidence="2">The sequence shown here is derived from an EMBL/GenBank/DDBJ whole genome shotgun (WGS) entry which is preliminary data.</text>
</comment>
<dbReference type="Proteomes" id="UP001293254">
    <property type="component" value="Unassembled WGS sequence"/>
</dbReference>
<protein>
    <recommendedName>
        <fullName evidence="1">Myb/SANT-like domain-containing protein</fullName>
    </recommendedName>
</protein>
<accession>A0AAE1XLP0</accession>
<gene>
    <name evidence="2" type="ORF">Salat_2785700</name>
</gene>
<evidence type="ECO:0000259" key="1">
    <source>
        <dbReference type="Pfam" id="PF12776"/>
    </source>
</evidence>
<dbReference type="EMBL" id="JACGWO010000012">
    <property type="protein sequence ID" value="KAK4413729.1"/>
    <property type="molecule type" value="Genomic_DNA"/>
</dbReference>
<keyword evidence="3" id="KW-1185">Reference proteome</keyword>
<evidence type="ECO:0000313" key="2">
    <source>
        <dbReference type="EMBL" id="KAK4413729.1"/>
    </source>
</evidence>
<dbReference type="PANTHER" id="PTHR47584">
    <property type="match status" value="1"/>
</dbReference>
<feature type="domain" description="Myb/SANT-like" evidence="1">
    <location>
        <begin position="31"/>
        <end position="121"/>
    </location>
</feature>
<reference evidence="2" key="1">
    <citation type="submission" date="2020-06" db="EMBL/GenBank/DDBJ databases">
        <authorList>
            <person name="Li T."/>
            <person name="Hu X."/>
            <person name="Zhang T."/>
            <person name="Song X."/>
            <person name="Zhang H."/>
            <person name="Dai N."/>
            <person name="Sheng W."/>
            <person name="Hou X."/>
            <person name="Wei L."/>
        </authorList>
    </citation>
    <scope>NUCLEOTIDE SEQUENCE</scope>
    <source>
        <strain evidence="2">3651</strain>
        <tissue evidence="2">Leaf</tissue>
    </source>
</reference>
<dbReference type="PANTHER" id="PTHR47584:SF14">
    <property type="entry name" value="L10-INTERACTING MYB DOMAIN-CONTAINING PROTEIN-LIKE"/>
    <property type="match status" value="1"/>
</dbReference>
<name>A0AAE1XLP0_9LAMI</name>
<evidence type="ECO:0000313" key="3">
    <source>
        <dbReference type="Proteomes" id="UP001293254"/>
    </source>
</evidence>
<sequence>MTDENPPPLGLAAPPPPFKLHSQRHYFYTNRWSRRHDNVFIRALYYQALCGQKQLSHTPNMHWLNYARGIVNACFNWSFKYIIFKRRLERLRLRYTTLDSPGFEWDRSQNVVHASEDAWNELVMVAFF</sequence>
<dbReference type="Pfam" id="PF12776">
    <property type="entry name" value="Myb_DNA-bind_3"/>
    <property type="match status" value="1"/>
</dbReference>
<reference evidence="2" key="2">
    <citation type="journal article" date="2024" name="Plant">
        <title>Genomic evolution and insights into agronomic trait innovations of Sesamum species.</title>
        <authorList>
            <person name="Miao H."/>
            <person name="Wang L."/>
            <person name="Qu L."/>
            <person name="Liu H."/>
            <person name="Sun Y."/>
            <person name="Le M."/>
            <person name="Wang Q."/>
            <person name="Wei S."/>
            <person name="Zheng Y."/>
            <person name="Lin W."/>
            <person name="Duan Y."/>
            <person name="Cao H."/>
            <person name="Xiong S."/>
            <person name="Wang X."/>
            <person name="Wei L."/>
            <person name="Li C."/>
            <person name="Ma Q."/>
            <person name="Ju M."/>
            <person name="Zhao R."/>
            <person name="Li G."/>
            <person name="Mu C."/>
            <person name="Tian Q."/>
            <person name="Mei H."/>
            <person name="Zhang T."/>
            <person name="Gao T."/>
            <person name="Zhang H."/>
        </authorList>
    </citation>
    <scope>NUCLEOTIDE SEQUENCE</scope>
    <source>
        <strain evidence="2">3651</strain>
    </source>
</reference>